<evidence type="ECO:0000256" key="2">
    <source>
        <dbReference type="SAM" id="Coils"/>
    </source>
</evidence>
<sequence length="1100" mass="122097">MQNSVNDANINSLENSSMAKHTAVLYGSDDDMHSSMIPLLINSLSNNDHMCLCILDDIMYLELTGMLLKEGIDVDDAQNSERLNHLVKNEIFFTKGSFNLEQTFAIFTSIANASQAHGFKQLDIFTDMSWTLPKVLNRAEYELKINLILAPFNVNMICMYDLRKFSSDAVMDALRTHPTVYANGVEYKNPFFTPSERLMHEDFSDLELEYALKIIRSIYDLKNSLDLCEGNIHEMGSLVKSCNSEKNDLSIALNELKFKFDQYAEGISDWIWELDSDGNFNYTSTAVTHILGIQREDILGKSLISIFCDEDKEVLSKAVEEAKYRIASFGPIDLRASKNGETVYLRISAVPLFHRNGTFLGYRGIANDITNSTNYELNIKSLEDEISKHVISSGEAEKTINELKTDLESKCSEIQQLNESLSGLNADISSKNNEIVVLRDELETEKNKLSELQNSFESKKMEITMVSSSLAAFKDESERLTGKLIQSQTDLSNTQADLAALKTNLDGEISVLKGELLSAQTKIEDLNASIESKNAEISTLTSAAAVLSDEKQALKTQIDVMKSDLDVSTKELTVLTAELEELKNKYAKEVPYLKEQLASSNSSILDLSSSLDSKNSELLTLTAATALLADEKQSLESQLESIKSDLDGSISKMTASVADVELLKNSNSELKDQLEEANKLIAELKSFKDSADSKISSLTEDLMQKETELSIKDTELSQVRSDLLSKSDEITRFNDILTVKDEEVTNMLSRISSREEELNELHERISKMNQDIDNEISSMRAELKNSIALCIEDYYEVLDSSAEAIWVIDNNGITTFTNKRVSEIFGYSKEELHDKTPTDFMDPEWLNAEDRKALEERIIKFVRKDGSDLWVMASSIPLISHDGTSKGMMGILVDITLLKKSVMQAQVPAPQKDPNDFMEHLNDAFTSVLSNIALVKDYVIPEGRMYDKLIRVQEASEAAVKAVGYNKLPNLTMPLIHGSGKILIIDDNDAVSESISDLLTHLGYDPDYAADCEEGLELCTDAATDNQPFAAAIIDINIPGCMDVLSMISAASPGIKLIASDVLETDPIGAEPSAFGFAAAIAKPFSAGELSFILNEVLNQ</sequence>
<dbReference type="NCBIfam" id="TIGR00229">
    <property type="entry name" value="sensory_box"/>
    <property type="match status" value="2"/>
</dbReference>
<feature type="domain" description="PAC" evidence="5">
    <location>
        <begin position="320"/>
        <end position="381"/>
    </location>
</feature>
<dbReference type="InterPro" id="IPR000014">
    <property type="entry name" value="PAS"/>
</dbReference>
<evidence type="ECO:0000313" key="7">
    <source>
        <dbReference type="Proteomes" id="UP000752814"/>
    </source>
</evidence>
<dbReference type="PROSITE" id="PS50110">
    <property type="entry name" value="RESPONSE_REGULATORY"/>
    <property type="match status" value="1"/>
</dbReference>
<dbReference type="SMART" id="SM00091">
    <property type="entry name" value="PAS"/>
    <property type="match status" value="2"/>
</dbReference>
<evidence type="ECO:0008006" key="8">
    <source>
        <dbReference type="Google" id="ProtNLM"/>
    </source>
</evidence>
<feature type="coiled-coil region" evidence="2">
    <location>
        <begin position="516"/>
        <end position="585"/>
    </location>
</feature>
<dbReference type="PANTHER" id="PTHR43941">
    <property type="entry name" value="STRUCTURAL MAINTENANCE OF CHROMOSOMES PROTEIN 2"/>
    <property type="match status" value="1"/>
</dbReference>
<dbReference type="Pfam" id="PF00989">
    <property type="entry name" value="PAS"/>
    <property type="match status" value="1"/>
</dbReference>
<evidence type="ECO:0000256" key="1">
    <source>
        <dbReference type="PROSITE-ProRule" id="PRU00169"/>
    </source>
</evidence>
<protein>
    <recommendedName>
        <fullName evidence="8">PAS domain S-box protein</fullName>
    </recommendedName>
</protein>
<dbReference type="Gene3D" id="3.40.50.2300">
    <property type="match status" value="1"/>
</dbReference>
<dbReference type="Pfam" id="PF14417">
    <property type="entry name" value="MEDS"/>
    <property type="match status" value="1"/>
</dbReference>
<evidence type="ECO:0000313" key="6">
    <source>
        <dbReference type="EMBL" id="TQS81216.1"/>
    </source>
</evidence>
<dbReference type="SMART" id="SM00448">
    <property type="entry name" value="REC"/>
    <property type="match status" value="1"/>
</dbReference>
<comment type="caution">
    <text evidence="6">The sequence shown here is derived from an EMBL/GenBank/DDBJ whole genome shotgun (WGS) entry which is preliminary data.</text>
</comment>
<dbReference type="InterPro" id="IPR013767">
    <property type="entry name" value="PAS_fold"/>
</dbReference>
<feature type="coiled-coil region" evidence="2">
    <location>
        <begin position="751"/>
        <end position="778"/>
    </location>
</feature>
<dbReference type="Gene3D" id="3.30.450.20">
    <property type="entry name" value="PAS domain"/>
    <property type="match status" value="2"/>
</dbReference>
<feature type="coiled-coil region" evidence="2">
    <location>
        <begin position="660"/>
        <end position="708"/>
    </location>
</feature>
<dbReference type="InterPro" id="IPR035965">
    <property type="entry name" value="PAS-like_dom_sf"/>
</dbReference>
<dbReference type="InterPro" id="IPR001610">
    <property type="entry name" value="PAC"/>
</dbReference>
<dbReference type="Gene3D" id="1.10.287.1490">
    <property type="match status" value="1"/>
</dbReference>
<dbReference type="CDD" id="cd00130">
    <property type="entry name" value="PAS"/>
    <property type="match status" value="2"/>
</dbReference>
<feature type="domain" description="PAS" evidence="4">
    <location>
        <begin position="790"/>
        <end position="865"/>
    </location>
</feature>
<organism evidence="6 7">
    <name type="scientific">Candidatus Methanomassiliicoccus intestinalis</name>
    <dbReference type="NCBI Taxonomy" id="1406512"/>
    <lineage>
        <taxon>Archaea</taxon>
        <taxon>Methanobacteriati</taxon>
        <taxon>Thermoplasmatota</taxon>
        <taxon>Thermoplasmata</taxon>
        <taxon>Methanomassiliicoccales</taxon>
        <taxon>Methanomassiliicoccaceae</taxon>
        <taxon>Methanomassiliicoccus</taxon>
    </lineage>
</organism>
<dbReference type="Pfam" id="PF13426">
    <property type="entry name" value="PAS_9"/>
    <property type="match status" value="1"/>
</dbReference>
<keyword evidence="2" id="KW-0175">Coiled coil</keyword>
<dbReference type="GO" id="GO:0000160">
    <property type="term" value="P:phosphorelay signal transduction system"/>
    <property type="evidence" value="ECO:0007669"/>
    <property type="project" value="InterPro"/>
</dbReference>
<dbReference type="AlphaFoldDB" id="A0A8J8PG27"/>
<gene>
    <name evidence="6" type="ORF">A3207_04920</name>
</gene>
<dbReference type="InterPro" id="IPR011006">
    <property type="entry name" value="CheY-like_superfamily"/>
</dbReference>
<evidence type="ECO:0000259" key="3">
    <source>
        <dbReference type="PROSITE" id="PS50110"/>
    </source>
</evidence>
<dbReference type="InterPro" id="IPR025847">
    <property type="entry name" value="MEDS_domain"/>
</dbReference>
<dbReference type="PROSITE" id="PS50112">
    <property type="entry name" value="PAS"/>
    <property type="match status" value="2"/>
</dbReference>
<dbReference type="EMBL" id="LVVT01000024">
    <property type="protein sequence ID" value="TQS81216.1"/>
    <property type="molecule type" value="Genomic_DNA"/>
</dbReference>
<dbReference type="GO" id="GO:0006355">
    <property type="term" value="P:regulation of DNA-templated transcription"/>
    <property type="evidence" value="ECO:0007669"/>
    <property type="project" value="InterPro"/>
</dbReference>
<keyword evidence="1" id="KW-0597">Phosphoprotein</keyword>
<dbReference type="PROSITE" id="PS50113">
    <property type="entry name" value="PAC"/>
    <property type="match status" value="2"/>
</dbReference>
<feature type="modified residue" description="4-aspartylphosphate" evidence="1">
    <location>
        <position position="1035"/>
    </location>
</feature>
<feature type="domain" description="Response regulatory" evidence="3">
    <location>
        <begin position="981"/>
        <end position="1098"/>
    </location>
</feature>
<accession>A0A8J8PG27</accession>
<dbReference type="SUPFAM" id="SSF52172">
    <property type="entry name" value="CheY-like"/>
    <property type="match status" value="1"/>
</dbReference>
<dbReference type="SUPFAM" id="SSF55785">
    <property type="entry name" value="PYP-like sensor domain (PAS domain)"/>
    <property type="match status" value="2"/>
</dbReference>
<dbReference type="InterPro" id="IPR001789">
    <property type="entry name" value="Sig_transdc_resp-reg_receiver"/>
</dbReference>
<dbReference type="InterPro" id="IPR000700">
    <property type="entry name" value="PAS-assoc_C"/>
</dbReference>
<evidence type="ECO:0000259" key="5">
    <source>
        <dbReference type="PROSITE" id="PS50113"/>
    </source>
</evidence>
<dbReference type="Gene3D" id="1.20.5.490">
    <property type="entry name" value="Single helix bin"/>
    <property type="match status" value="1"/>
</dbReference>
<dbReference type="Proteomes" id="UP000752814">
    <property type="component" value="Unassembled WGS sequence"/>
</dbReference>
<proteinExistence type="predicted"/>
<reference evidence="6" key="1">
    <citation type="submission" date="2016-03" db="EMBL/GenBank/DDBJ databases">
        <authorList>
            <person name="Borrel G."/>
            <person name="Mccann A."/>
            <person name="O'Toole P.W."/>
        </authorList>
    </citation>
    <scope>NUCLEOTIDE SEQUENCE</scope>
    <source>
        <strain evidence="6">183</strain>
    </source>
</reference>
<feature type="domain" description="PAS" evidence="4">
    <location>
        <begin position="256"/>
        <end position="322"/>
    </location>
</feature>
<feature type="coiled-coil region" evidence="2">
    <location>
        <begin position="400"/>
        <end position="462"/>
    </location>
</feature>
<dbReference type="SMART" id="SM00086">
    <property type="entry name" value="PAC"/>
    <property type="match status" value="2"/>
</dbReference>
<feature type="domain" description="PAC" evidence="5">
    <location>
        <begin position="852"/>
        <end position="907"/>
    </location>
</feature>
<evidence type="ECO:0000259" key="4">
    <source>
        <dbReference type="PROSITE" id="PS50112"/>
    </source>
</evidence>
<name>A0A8J8PG27_9ARCH</name>